<accession>A0A9P5S2C4</accession>
<dbReference type="AlphaFoldDB" id="A0A9P5S2C4"/>
<dbReference type="InterPro" id="IPR041366">
    <property type="entry name" value="Pre-PUA"/>
</dbReference>
<dbReference type="PIRSF" id="PIRSF005067">
    <property type="entry name" value="Tma_RNA-bind_prd"/>
    <property type="match status" value="1"/>
</dbReference>
<dbReference type="NCBIfam" id="TIGR00451">
    <property type="entry name" value="unchar_dom_2"/>
    <property type="match status" value="1"/>
</dbReference>
<keyword evidence="9" id="KW-1185">Reference proteome</keyword>
<evidence type="ECO:0000256" key="2">
    <source>
        <dbReference type="ARBA" id="ARBA00022490"/>
    </source>
</evidence>
<evidence type="ECO:0000256" key="4">
    <source>
        <dbReference type="ARBA" id="ARBA00061046"/>
    </source>
</evidence>
<dbReference type="InterPro" id="IPR015947">
    <property type="entry name" value="PUA-like_sf"/>
</dbReference>
<evidence type="ECO:0000256" key="5">
    <source>
        <dbReference type="ARBA" id="ARBA00070056"/>
    </source>
</evidence>
<organism evidence="8 9">
    <name type="scientific">Linnemannia schmuckeri</name>
    <dbReference type="NCBI Taxonomy" id="64567"/>
    <lineage>
        <taxon>Eukaryota</taxon>
        <taxon>Fungi</taxon>
        <taxon>Fungi incertae sedis</taxon>
        <taxon>Mucoromycota</taxon>
        <taxon>Mortierellomycotina</taxon>
        <taxon>Mortierellomycetes</taxon>
        <taxon>Mortierellales</taxon>
        <taxon>Mortierellaceae</taxon>
        <taxon>Linnemannia</taxon>
    </lineage>
</organism>
<dbReference type="SUPFAM" id="SSF88697">
    <property type="entry name" value="PUA domain-like"/>
    <property type="match status" value="1"/>
</dbReference>
<evidence type="ECO:0000256" key="3">
    <source>
        <dbReference type="ARBA" id="ARBA00060251"/>
    </source>
</evidence>
<dbReference type="PANTHER" id="PTHR22798">
    <property type="entry name" value="MCT-1 PROTEIN"/>
    <property type="match status" value="1"/>
</dbReference>
<keyword evidence="2 6" id="KW-0963">Cytoplasm</keyword>
<evidence type="ECO:0000313" key="8">
    <source>
        <dbReference type="EMBL" id="KAF9153473.1"/>
    </source>
</evidence>
<dbReference type="InterPro" id="IPR002478">
    <property type="entry name" value="PUA"/>
</dbReference>
<dbReference type="GO" id="GO:0003723">
    <property type="term" value="F:RNA binding"/>
    <property type="evidence" value="ECO:0007669"/>
    <property type="project" value="InterPro"/>
</dbReference>
<comment type="similarity">
    <text evidence="4 6">Belongs to the TMA20 family.</text>
</comment>
<dbReference type="PROSITE" id="PS50890">
    <property type="entry name" value="PUA"/>
    <property type="match status" value="1"/>
</dbReference>
<dbReference type="SMART" id="SM00359">
    <property type="entry name" value="PUA"/>
    <property type="match status" value="1"/>
</dbReference>
<comment type="subcellular location">
    <subcellularLocation>
        <location evidence="1 6">Cytoplasm</location>
    </subcellularLocation>
</comment>
<dbReference type="OrthoDB" id="10249667at2759"/>
<dbReference type="InterPro" id="IPR016437">
    <property type="entry name" value="MCT-1/Tma20"/>
</dbReference>
<dbReference type="CDD" id="cd11609">
    <property type="entry name" value="MCT1_N"/>
    <property type="match status" value="1"/>
</dbReference>
<feature type="domain" description="PUA" evidence="7">
    <location>
        <begin position="128"/>
        <end position="207"/>
    </location>
</feature>
<name>A0A9P5S2C4_9FUNG</name>
<dbReference type="InterPro" id="IPR004521">
    <property type="entry name" value="Uncharacterised_CHP00451"/>
</dbReference>
<dbReference type="EMBL" id="JAAAUQ010000173">
    <property type="protein sequence ID" value="KAF9153473.1"/>
    <property type="molecule type" value="Genomic_DNA"/>
</dbReference>
<evidence type="ECO:0000256" key="1">
    <source>
        <dbReference type="ARBA" id="ARBA00004496"/>
    </source>
</evidence>
<evidence type="ECO:0000259" key="7">
    <source>
        <dbReference type="SMART" id="SM00359"/>
    </source>
</evidence>
<dbReference type="Pfam" id="PF17832">
    <property type="entry name" value="Pre-PUA"/>
    <property type="match status" value="1"/>
</dbReference>
<evidence type="ECO:0000313" key="9">
    <source>
        <dbReference type="Proteomes" id="UP000748756"/>
    </source>
</evidence>
<protein>
    <recommendedName>
        <fullName evidence="5 6">Translation machinery-associated protein 20</fullName>
    </recommendedName>
</protein>
<dbReference type="FunFam" id="3.10.400.20:FF:000001">
    <property type="entry name" value="Malignant T-cell-amplified sequence 1"/>
    <property type="match status" value="1"/>
</dbReference>
<gene>
    <name evidence="8" type="ORF">BG015_003353</name>
</gene>
<sequence length="217" mass="24634">MESDWTKNSRAQRIGSKELEPWDCAKTTTALWREQRYQFNIKEDVTGHTQVKSSVQRAIRAKILEQYKEGIEGIIDDVMPKKSPLILMKCHEHINLIVMNNEVLFFNHFDGPYFPTLKLLHKYPNMLPRLQVDRGAIKFVMAGANIMCPGLTSKGARMDVSVPADAVVAITAEGKNEILAVGTTKMSTDDIKRINKNIGVETAHYLNDYLWKTVVDL</sequence>
<dbReference type="GO" id="GO:0005737">
    <property type="term" value="C:cytoplasm"/>
    <property type="evidence" value="ECO:0007669"/>
    <property type="project" value="UniProtKB-SubCell"/>
</dbReference>
<reference evidence="8" key="1">
    <citation type="journal article" date="2020" name="Fungal Divers.">
        <title>Resolving the Mortierellaceae phylogeny through synthesis of multi-gene phylogenetics and phylogenomics.</title>
        <authorList>
            <person name="Vandepol N."/>
            <person name="Liber J."/>
            <person name="Desiro A."/>
            <person name="Na H."/>
            <person name="Kennedy M."/>
            <person name="Barry K."/>
            <person name="Grigoriev I.V."/>
            <person name="Miller A.N."/>
            <person name="O'Donnell K."/>
            <person name="Stajich J.E."/>
            <person name="Bonito G."/>
        </authorList>
    </citation>
    <scope>NUCLEOTIDE SEQUENCE</scope>
    <source>
        <strain evidence="8">NRRL 6426</strain>
    </source>
</reference>
<dbReference type="Proteomes" id="UP000748756">
    <property type="component" value="Unassembled WGS sequence"/>
</dbReference>
<dbReference type="Pfam" id="PF01472">
    <property type="entry name" value="PUA"/>
    <property type="match status" value="1"/>
</dbReference>
<proteinExistence type="inferred from homology"/>
<dbReference type="PANTHER" id="PTHR22798:SF0">
    <property type="entry name" value="MALIGNANT T-CELL-AMPLIFIED SEQUENCE 1"/>
    <property type="match status" value="1"/>
</dbReference>
<evidence type="ECO:0000256" key="6">
    <source>
        <dbReference type="PIRNR" id="PIRNR005067"/>
    </source>
</evidence>
<comment type="caution">
    <text evidence="8">The sequence shown here is derived from an EMBL/GenBank/DDBJ whole genome shotgun (WGS) entry which is preliminary data.</text>
</comment>
<dbReference type="CDD" id="cd21155">
    <property type="entry name" value="PUA_MCTS-1-like"/>
    <property type="match status" value="1"/>
</dbReference>
<dbReference type="Gene3D" id="3.10.400.20">
    <property type="match status" value="1"/>
</dbReference>
<dbReference type="GO" id="GO:0001731">
    <property type="term" value="P:formation of translation preinitiation complex"/>
    <property type="evidence" value="ECO:0007669"/>
    <property type="project" value="TreeGrafter"/>
</dbReference>
<comment type="function">
    <text evidence="3 6">Involved in translation.</text>
</comment>